<organism evidence="2 3">
    <name type="scientific">Novosphingobium humi</name>
    <dbReference type="NCBI Taxonomy" id="2282397"/>
    <lineage>
        <taxon>Bacteria</taxon>
        <taxon>Pseudomonadati</taxon>
        <taxon>Pseudomonadota</taxon>
        <taxon>Alphaproteobacteria</taxon>
        <taxon>Sphingomonadales</taxon>
        <taxon>Sphingomonadaceae</taxon>
        <taxon>Novosphingobium</taxon>
    </lineage>
</organism>
<geneLocation type="plasmid" evidence="2 3">
    <name>unnamed1</name>
</geneLocation>
<keyword evidence="1" id="KW-1133">Transmembrane helix</keyword>
<keyword evidence="3" id="KW-1185">Reference proteome</keyword>
<dbReference type="Proteomes" id="UP001218231">
    <property type="component" value="Plasmid unnamed1"/>
</dbReference>
<dbReference type="RefSeq" id="WP_273620151.1">
    <property type="nucleotide sequence ID" value="NZ_CP117418.1"/>
</dbReference>
<accession>A0ABY7U304</accession>
<dbReference type="EMBL" id="CP117418">
    <property type="protein sequence ID" value="WCT79879.1"/>
    <property type="molecule type" value="Genomic_DNA"/>
</dbReference>
<feature type="transmembrane region" description="Helical" evidence="1">
    <location>
        <begin position="20"/>
        <end position="43"/>
    </location>
</feature>
<sequence length="210" mass="22686">MAPAPMPAATNVRRIRRSRFMAGVAIHFLAPAYILLLIADAAMGRAPGTWAGWLPHALRLGGWFLLIYGLASLALIALAAAGDRRGAQRETHDPAAQSRWELSQSLAGARDRFGEDVAALLDQIAAMPLDHDDSQTRQMVQDLQRLLDAAGAALDKADGAQAPLRRQTAAALATLKQALEARSRESGILAQDKARTLAHYVELKYGEKFD</sequence>
<feature type="transmembrane region" description="Helical" evidence="1">
    <location>
        <begin position="63"/>
        <end position="81"/>
    </location>
</feature>
<gene>
    <name evidence="2" type="ORF">PQ457_17605</name>
</gene>
<evidence type="ECO:0000313" key="3">
    <source>
        <dbReference type="Proteomes" id="UP001218231"/>
    </source>
</evidence>
<name>A0ABY7U304_9SPHN</name>
<reference evidence="2 3" key="1">
    <citation type="submission" date="2023-02" db="EMBL/GenBank/DDBJ databases">
        <title>Genome sequence of Novosphingobium humi KACC 19094.</title>
        <authorList>
            <person name="Kim S."/>
            <person name="Heo J."/>
            <person name="Kwon S.-W."/>
        </authorList>
    </citation>
    <scope>NUCLEOTIDE SEQUENCE [LARGE SCALE GENOMIC DNA]</scope>
    <source>
        <strain evidence="2 3">KACC 19094</strain>
        <plasmid evidence="2 3">unnamed1</plasmid>
    </source>
</reference>
<keyword evidence="1" id="KW-0472">Membrane</keyword>
<protein>
    <submittedName>
        <fullName evidence="2">Uncharacterized protein</fullName>
    </submittedName>
</protein>
<evidence type="ECO:0000256" key="1">
    <source>
        <dbReference type="SAM" id="Phobius"/>
    </source>
</evidence>
<evidence type="ECO:0000313" key="2">
    <source>
        <dbReference type="EMBL" id="WCT79879.1"/>
    </source>
</evidence>
<keyword evidence="2" id="KW-0614">Plasmid</keyword>
<keyword evidence="1" id="KW-0812">Transmembrane</keyword>
<proteinExistence type="predicted"/>